<evidence type="ECO:0000313" key="6">
    <source>
        <dbReference type="Proteomes" id="UP001515480"/>
    </source>
</evidence>
<sequence length="388" mass="41506">MRRHLSFTGALLSKSAPPLTPEEALFNAALLGDLATARQLLLAGVDPNAHRDRFGCSPLLVAARGGHHRLTAALIGARARLDVPDMCGGTPLAAAVRMVHPEVVRLLLLARASPRVGEHMAVSEQRSAGGHALSGAEEAILQMLTGSCRTDAVAKAAVEARGKKEAEEEARAAEEEARREVARREAEAAAEAEAAREEYFRGVEARRARAPHAAVARAWGAPNEGQPTRSERGVGGAGAGRRGAEAAGGVGKVAEAGGGVGKVAEAGGGVGKVAEAAKGEAARASGFPWEAPPAARVYHPLDSSERQKRMEWRQRWDPLQGRTRPDCDVPTHRARWDAKLHCWVNGPQPPPVHLRERDEQVSTMDGFEIHYEPRDDVHRVSMLRSSQR</sequence>
<feature type="coiled-coil region" evidence="3">
    <location>
        <begin position="156"/>
        <end position="198"/>
    </location>
</feature>
<dbReference type="SUPFAM" id="SSF48403">
    <property type="entry name" value="Ankyrin repeat"/>
    <property type="match status" value="1"/>
</dbReference>
<protein>
    <submittedName>
        <fullName evidence="5">Uncharacterized protein</fullName>
    </submittedName>
</protein>
<dbReference type="SMART" id="SM00248">
    <property type="entry name" value="ANK"/>
    <property type="match status" value="3"/>
</dbReference>
<feature type="region of interest" description="Disordered" evidence="4">
    <location>
        <begin position="217"/>
        <end position="240"/>
    </location>
</feature>
<gene>
    <name evidence="5" type="ORF">AB1Y20_000076</name>
</gene>
<name>A0AB34K4E1_PRYPA</name>
<organism evidence="5 6">
    <name type="scientific">Prymnesium parvum</name>
    <name type="common">Toxic golden alga</name>
    <dbReference type="NCBI Taxonomy" id="97485"/>
    <lineage>
        <taxon>Eukaryota</taxon>
        <taxon>Haptista</taxon>
        <taxon>Haptophyta</taxon>
        <taxon>Prymnesiophyceae</taxon>
        <taxon>Prymnesiales</taxon>
        <taxon>Prymnesiaceae</taxon>
        <taxon>Prymnesium</taxon>
    </lineage>
</organism>
<dbReference type="Gene3D" id="1.25.40.20">
    <property type="entry name" value="Ankyrin repeat-containing domain"/>
    <property type="match status" value="1"/>
</dbReference>
<reference evidence="5 6" key="1">
    <citation type="journal article" date="2024" name="Science">
        <title>Giant polyketide synthase enzymes in the biosynthesis of giant marine polyether toxins.</title>
        <authorList>
            <person name="Fallon T.R."/>
            <person name="Shende V.V."/>
            <person name="Wierzbicki I.H."/>
            <person name="Pendleton A.L."/>
            <person name="Watervoot N.F."/>
            <person name="Auber R.P."/>
            <person name="Gonzalez D.J."/>
            <person name="Wisecaver J.H."/>
            <person name="Moore B.S."/>
        </authorList>
    </citation>
    <scope>NUCLEOTIDE SEQUENCE [LARGE SCALE GENOMIC DNA]</scope>
    <source>
        <strain evidence="5 6">12B1</strain>
    </source>
</reference>
<dbReference type="Pfam" id="PF12796">
    <property type="entry name" value="Ank_2"/>
    <property type="match status" value="1"/>
</dbReference>
<evidence type="ECO:0000256" key="3">
    <source>
        <dbReference type="SAM" id="Coils"/>
    </source>
</evidence>
<dbReference type="AlphaFoldDB" id="A0AB34K4E1"/>
<keyword evidence="1" id="KW-0677">Repeat</keyword>
<evidence type="ECO:0000256" key="4">
    <source>
        <dbReference type="SAM" id="MobiDB-lite"/>
    </source>
</evidence>
<keyword evidence="3" id="KW-0175">Coiled coil</keyword>
<accession>A0AB34K4E1</accession>
<dbReference type="PANTHER" id="PTHR24201">
    <property type="entry name" value="ANK_REP_REGION DOMAIN-CONTAINING PROTEIN"/>
    <property type="match status" value="1"/>
</dbReference>
<comment type="caution">
    <text evidence="5">The sequence shown here is derived from an EMBL/GenBank/DDBJ whole genome shotgun (WGS) entry which is preliminary data.</text>
</comment>
<dbReference type="EMBL" id="JBGBPQ010000001">
    <property type="protein sequence ID" value="KAL1529116.1"/>
    <property type="molecule type" value="Genomic_DNA"/>
</dbReference>
<evidence type="ECO:0000313" key="5">
    <source>
        <dbReference type="EMBL" id="KAL1529116.1"/>
    </source>
</evidence>
<keyword evidence="2" id="KW-0040">ANK repeat</keyword>
<dbReference type="InterPro" id="IPR002110">
    <property type="entry name" value="Ankyrin_rpt"/>
</dbReference>
<dbReference type="Proteomes" id="UP001515480">
    <property type="component" value="Unassembled WGS sequence"/>
</dbReference>
<evidence type="ECO:0000256" key="1">
    <source>
        <dbReference type="ARBA" id="ARBA00022737"/>
    </source>
</evidence>
<dbReference type="InterPro" id="IPR050776">
    <property type="entry name" value="Ank_Repeat/CDKN_Inhibitor"/>
</dbReference>
<evidence type="ECO:0000256" key="2">
    <source>
        <dbReference type="ARBA" id="ARBA00023043"/>
    </source>
</evidence>
<proteinExistence type="predicted"/>
<dbReference type="InterPro" id="IPR036770">
    <property type="entry name" value="Ankyrin_rpt-contain_sf"/>
</dbReference>
<dbReference type="PANTHER" id="PTHR24201:SF15">
    <property type="entry name" value="ANKYRIN REPEAT DOMAIN-CONTAINING PROTEIN 66"/>
    <property type="match status" value="1"/>
</dbReference>
<keyword evidence="6" id="KW-1185">Reference proteome</keyword>